<dbReference type="EMBL" id="JATAAI010000002">
    <property type="protein sequence ID" value="KAK1747818.1"/>
    <property type="molecule type" value="Genomic_DNA"/>
</dbReference>
<evidence type="ECO:0000313" key="1">
    <source>
        <dbReference type="EMBL" id="KAK1747818.1"/>
    </source>
</evidence>
<sequence>MKLPTAWRNKPLFRRQGDVRFKSGMEASKLLIAEAHRRDSHEAEYIDSIASTMECLSPLFDRNPRYAFVAKQLMEPERFIQFRVAWMDDVGVVRLNRGFRISIRVRWGRTRDLFTWVLT</sequence>
<dbReference type="PANTHER" id="PTHR43571:SF1">
    <property type="entry name" value="NADP-SPECIFIC GLUTAMATE DEHYDROGENASE 1-RELATED"/>
    <property type="match status" value="1"/>
</dbReference>
<dbReference type="AlphaFoldDB" id="A0AAD8YK17"/>
<dbReference type="InterPro" id="IPR046346">
    <property type="entry name" value="Aminoacid_DH-like_N_sf"/>
</dbReference>
<comment type="caution">
    <text evidence="1">The sequence shown here is derived from an EMBL/GenBank/DDBJ whole genome shotgun (WGS) entry which is preliminary data.</text>
</comment>
<dbReference type="Proteomes" id="UP001224775">
    <property type="component" value="Unassembled WGS sequence"/>
</dbReference>
<dbReference type="PANTHER" id="PTHR43571">
    <property type="entry name" value="NADP-SPECIFIC GLUTAMATE DEHYDROGENASE 1-RELATED"/>
    <property type="match status" value="1"/>
</dbReference>
<reference evidence="1" key="1">
    <citation type="submission" date="2023-06" db="EMBL/GenBank/DDBJ databases">
        <title>Survivors Of The Sea: Transcriptome response of Skeletonema marinoi to long-term dormancy.</title>
        <authorList>
            <person name="Pinder M.I.M."/>
            <person name="Kourtchenko O."/>
            <person name="Robertson E.K."/>
            <person name="Larsson T."/>
            <person name="Maumus F."/>
            <person name="Osuna-Cruz C.M."/>
            <person name="Vancaester E."/>
            <person name="Stenow R."/>
            <person name="Vandepoele K."/>
            <person name="Ploug H."/>
            <person name="Bruchert V."/>
            <person name="Godhe A."/>
            <person name="Topel M."/>
        </authorList>
    </citation>
    <scope>NUCLEOTIDE SEQUENCE</scope>
    <source>
        <strain evidence="1">R05AC</strain>
    </source>
</reference>
<dbReference type="GO" id="GO:0005829">
    <property type="term" value="C:cytosol"/>
    <property type="evidence" value="ECO:0007669"/>
    <property type="project" value="TreeGrafter"/>
</dbReference>
<keyword evidence="2" id="KW-1185">Reference proteome</keyword>
<dbReference type="InterPro" id="IPR050724">
    <property type="entry name" value="Glu_Leu_Phe_Val_DH"/>
</dbReference>
<dbReference type="SUPFAM" id="SSF53223">
    <property type="entry name" value="Aminoacid dehydrogenase-like, N-terminal domain"/>
    <property type="match status" value="1"/>
</dbReference>
<accession>A0AAD8YK17</accession>
<name>A0AAD8YK17_9STRA</name>
<dbReference type="GO" id="GO:0004354">
    <property type="term" value="F:glutamate dehydrogenase (NADP+) activity"/>
    <property type="evidence" value="ECO:0007669"/>
    <property type="project" value="TreeGrafter"/>
</dbReference>
<proteinExistence type="predicted"/>
<gene>
    <name evidence="1" type="ORF">QTG54_001781</name>
</gene>
<dbReference type="GO" id="GO:0006537">
    <property type="term" value="P:glutamate biosynthetic process"/>
    <property type="evidence" value="ECO:0007669"/>
    <property type="project" value="TreeGrafter"/>
</dbReference>
<protein>
    <submittedName>
        <fullName evidence="1">Uncharacterized protein</fullName>
    </submittedName>
</protein>
<dbReference type="Gene3D" id="1.10.285.10">
    <property type="entry name" value="Glutamate Dehydrogenase, chain A, domain 3"/>
    <property type="match status" value="1"/>
</dbReference>
<evidence type="ECO:0000313" key="2">
    <source>
        <dbReference type="Proteomes" id="UP001224775"/>
    </source>
</evidence>
<dbReference type="Gene3D" id="3.40.50.10860">
    <property type="entry name" value="Leucine Dehydrogenase, chain A, domain 1"/>
    <property type="match status" value="1"/>
</dbReference>
<organism evidence="1 2">
    <name type="scientific">Skeletonema marinoi</name>
    <dbReference type="NCBI Taxonomy" id="267567"/>
    <lineage>
        <taxon>Eukaryota</taxon>
        <taxon>Sar</taxon>
        <taxon>Stramenopiles</taxon>
        <taxon>Ochrophyta</taxon>
        <taxon>Bacillariophyta</taxon>
        <taxon>Coscinodiscophyceae</taxon>
        <taxon>Thalassiosirophycidae</taxon>
        <taxon>Thalassiosirales</taxon>
        <taxon>Skeletonemataceae</taxon>
        <taxon>Skeletonema</taxon>
        <taxon>Skeletonema marinoi-dohrnii complex</taxon>
    </lineage>
</organism>